<keyword evidence="1" id="KW-0472">Membrane</keyword>
<feature type="transmembrane region" description="Helical" evidence="1">
    <location>
        <begin position="696"/>
        <end position="717"/>
    </location>
</feature>
<dbReference type="InterPro" id="IPR002656">
    <property type="entry name" value="Acyl_transf_3_dom"/>
</dbReference>
<feature type="transmembrane region" description="Helical" evidence="1">
    <location>
        <begin position="258"/>
        <end position="282"/>
    </location>
</feature>
<keyword evidence="2" id="KW-0732">Signal</keyword>
<feature type="domain" description="Nose resistant-to-fluoxetine protein N-terminal" evidence="3">
    <location>
        <begin position="34"/>
        <end position="175"/>
    </location>
</feature>
<gene>
    <name evidence="4" type="primary">AUGUSTUS-3.0.2_32889</name>
    <name evidence="4" type="ORF">TcasGA2_TC032889</name>
</gene>
<evidence type="ECO:0000313" key="5">
    <source>
        <dbReference type="Proteomes" id="UP000007266"/>
    </source>
</evidence>
<dbReference type="OMA" id="GGPINWI"/>
<feature type="transmembrane region" description="Helical" evidence="1">
    <location>
        <begin position="1376"/>
        <end position="1394"/>
    </location>
</feature>
<feature type="transmembrane region" description="Helical" evidence="1">
    <location>
        <begin position="509"/>
        <end position="528"/>
    </location>
</feature>
<feature type="transmembrane region" description="Helical" evidence="1">
    <location>
        <begin position="219"/>
        <end position="238"/>
    </location>
</feature>
<protein>
    <recommendedName>
        <fullName evidence="3">Nose resistant-to-fluoxetine protein N-terminal domain-containing protein</fullName>
    </recommendedName>
</protein>
<proteinExistence type="predicted"/>
<dbReference type="STRING" id="7070.A0A139WJJ0"/>
<dbReference type="eggNOG" id="KOG3700">
    <property type="taxonomic scope" value="Eukaryota"/>
</dbReference>
<dbReference type="GO" id="GO:0016747">
    <property type="term" value="F:acyltransferase activity, transferring groups other than amino-acyl groups"/>
    <property type="evidence" value="ECO:0007669"/>
    <property type="project" value="InterPro"/>
</dbReference>
<keyword evidence="1" id="KW-0812">Transmembrane</keyword>
<feature type="transmembrane region" description="Helical" evidence="1">
    <location>
        <begin position="482"/>
        <end position="502"/>
    </location>
</feature>
<dbReference type="InterPro" id="IPR052728">
    <property type="entry name" value="O2_lipid_transport_reg"/>
</dbReference>
<sequence length="1463" mass="165825">MWRRVLILFLATPSAWGELSPFVGLLEKVVLSVSPKCLLQLEDMFANFSLNPNSVALQMVDATAKIPSGILSLNINALGDFDQCIKIRAGTMLGKYCLGRLVVQNNTILDKLVADGPVANFFTGNGVVTKIPLWALCLPNGCTSDDANVIGNAFFSTIVKVEGVAVNFTETSCQTINEVYPELSTNAIVTIIILAILVCIVFVTTFYDLYCTFWSKRCVATLCGCIIATMGASFYTAWENHLVALVSNFYGNFKDYMHKYYFLTHLRAAPWMIGVILGYYLFKIKQKSTQIKINKIIVCIMWVVCIGVMLACILGGHNTLRSEQYNRWGNSIHIALVRPVWSLAISWIIFACTADYGGPINWILSLPVYQVLNKFTYSMYLVHVVVLSVVIGKRKYPDHFSQLNMWYEYAGTVCFSAVFAIILVFMAEYPTIAIEKCLLESFAQDVKLPKGETEVKMDGKLDDTVSISSIERPILFCLEETWYLSIDFQLFLISPIIFIALWKYPKGCVATLCGCIIATMGASFYTAWENHLVALVSNFYGNFKDYMHKYYFLTHLRAAPWMIGVIVGYYLFKIKQKSTQIKISKIIVCIMWMMCIGVMLACVLGGHNTLRSKQYNRWGNSLHIALVRPVWSLAISWIIFACTADYGGPINWILSLPVYQVLNKFTYSMYLVHVVVLSVVIGNRKYPDHFSQLNMLYEYAGTICFSAVFAIILVFMAEYPTIAIEKSLLESFAKNRKLSKVETKVEIDGKLNNTVSISSIERPILIPKLLNLQNLDKRIDNNISFSETMWPTTLILILSTQIFCSQVKKHAFVETIRKADVSPKCHLQYRELFRNFSFDSNSAALQMIDATAKVPSGILYLNLEVLGDFEECINIRTQTAKAGVILGKYCLGRIIIKNDTEAMSLLEAGPEGRFFTSKMIVVKVPTWALCLPNKCTADDAGIIGNALINTDTLIEDTGIAVEFMEPLCQTVNEAYPDLTTKAIITITVLVLLFGIVFLSTIYDLYCIFYGKKSCPKLIEGFSIYTNGQKIFRMVAPTADHLPCLNGLRCISMLWVVYSHQYQFEINNIIAHSKDIIDWANSLQSMILVGGSYSVDTFLTIGGVLMSYGFMKAKTKKIQFNLFFYYLHRYLRLTLPLAVIVLIQTNLYKYLVSGPSVPIVTEIFQKHCEDHWWSALLYVQNYFHVSNMCIPQTWYLCIDMQLYAISPIIFFLLWKHPKVCITLLCGISVAITAASFYVAWQNQLTALLSNFYGNFREYLHKYYFLTHLRATPWIIGIILGYYLFKIKQNNTQVKMSKTVVGLMWVVCTAIINVCVFGGHNTLRSPDYDKWGNALHIALVRPVWALAISWIVFACTINYGGPINWILSLPIYQVINRFTYGIYLGHVIFLSVYVGNRKYPGYFSTFNMLYEFWGTLCFGVVFAVVLVFTTEYPIAALEKYLLDGFCVIRKSAKLQITQPQEKHKN</sequence>
<dbReference type="EMBL" id="KQ971338">
    <property type="protein sequence ID" value="KYB28129.1"/>
    <property type="molecule type" value="Genomic_DNA"/>
</dbReference>
<feature type="transmembrane region" description="Helical" evidence="1">
    <location>
        <begin position="1298"/>
        <end position="1321"/>
    </location>
</feature>
<feature type="transmembrane region" description="Helical" evidence="1">
    <location>
        <begin position="405"/>
        <end position="426"/>
    </location>
</feature>
<feature type="transmembrane region" description="Helical" evidence="1">
    <location>
        <begin position="1406"/>
        <end position="1427"/>
    </location>
</feature>
<name>A0A139WJJ0_TRICA</name>
<evidence type="ECO:0000256" key="1">
    <source>
        <dbReference type="SAM" id="Phobius"/>
    </source>
</evidence>
<feature type="transmembrane region" description="Helical" evidence="1">
    <location>
        <begin position="1192"/>
        <end position="1213"/>
    </location>
</feature>
<dbReference type="InterPro" id="IPR006621">
    <property type="entry name" value="Nose-resist-to-fluoxetine_N"/>
</dbReference>
<feature type="transmembrane region" description="Helical" evidence="1">
    <location>
        <begin position="548"/>
        <end position="572"/>
    </location>
</feature>
<feature type="transmembrane region" description="Helical" evidence="1">
    <location>
        <begin position="1086"/>
        <end position="1109"/>
    </location>
</feature>
<feature type="domain" description="Nose resistant-to-fluoxetine protein N-terminal" evidence="3">
    <location>
        <begin position="822"/>
        <end position="961"/>
    </location>
</feature>
<feature type="chain" id="PRO_5007300118" description="Nose resistant-to-fluoxetine protein N-terminal domain-containing protein" evidence="2">
    <location>
        <begin position="18"/>
        <end position="1463"/>
    </location>
</feature>
<dbReference type="SMART" id="SM00703">
    <property type="entry name" value="NRF"/>
    <property type="match status" value="2"/>
</dbReference>
<feature type="transmembrane region" description="Helical" evidence="1">
    <location>
        <begin position="1129"/>
        <end position="1147"/>
    </location>
</feature>
<feature type="transmembrane region" description="Helical" evidence="1">
    <location>
        <begin position="1341"/>
        <end position="1364"/>
    </location>
</feature>
<organism evidence="4 5">
    <name type="scientific">Tribolium castaneum</name>
    <name type="common">Red flour beetle</name>
    <dbReference type="NCBI Taxonomy" id="7070"/>
    <lineage>
        <taxon>Eukaryota</taxon>
        <taxon>Metazoa</taxon>
        <taxon>Ecdysozoa</taxon>
        <taxon>Arthropoda</taxon>
        <taxon>Hexapoda</taxon>
        <taxon>Insecta</taxon>
        <taxon>Pterygota</taxon>
        <taxon>Neoptera</taxon>
        <taxon>Endopterygota</taxon>
        <taxon>Coleoptera</taxon>
        <taxon>Polyphaga</taxon>
        <taxon>Cucujiformia</taxon>
        <taxon>Tenebrionidae</taxon>
        <taxon>Tenebrionidae incertae sedis</taxon>
        <taxon>Tribolium</taxon>
    </lineage>
</organism>
<keyword evidence="5" id="KW-1185">Reference proteome</keyword>
<dbReference type="InParanoid" id="A0A139WJJ0"/>
<keyword evidence="1" id="KW-1133">Transmembrane helix</keyword>
<evidence type="ECO:0000256" key="2">
    <source>
        <dbReference type="SAM" id="SignalP"/>
    </source>
</evidence>
<evidence type="ECO:0000313" key="4">
    <source>
        <dbReference type="EMBL" id="KYB28129.1"/>
    </source>
</evidence>
<feature type="transmembrane region" description="Helical" evidence="1">
    <location>
        <begin position="294"/>
        <end position="316"/>
    </location>
</feature>
<reference evidence="4 5" key="1">
    <citation type="journal article" date="2008" name="Nature">
        <title>The genome of the model beetle and pest Tribolium castaneum.</title>
        <authorList>
            <consortium name="Tribolium Genome Sequencing Consortium"/>
            <person name="Richards S."/>
            <person name="Gibbs R.A."/>
            <person name="Weinstock G.M."/>
            <person name="Brown S.J."/>
            <person name="Denell R."/>
            <person name="Beeman R.W."/>
            <person name="Gibbs R."/>
            <person name="Beeman R.W."/>
            <person name="Brown S.J."/>
            <person name="Bucher G."/>
            <person name="Friedrich M."/>
            <person name="Grimmelikhuijzen C.J."/>
            <person name="Klingler M."/>
            <person name="Lorenzen M."/>
            <person name="Richards S."/>
            <person name="Roth S."/>
            <person name="Schroder R."/>
            <person name="Tautz D."/>
            <person name="Zdobnov E.M."/>
            <person name="Muzny D."/>
            <person name="Gibbs R.A."/>
            <person name="Weinstock G.M."/>
            <person name="Attaway T."/>
            <person name="Bell S."/>
            <person name="Buhay C.J."/>
            <person name="Chandrabose M.N."/>
            <person name="Chavez D."/>
            <person name="Clerk-Blankenburg K.P."/>
            <person name="Cree A."/>
            <person name="Dao M."/>
            <person name="Davis C."/>
            <person name="Chacko J."/>
            <person name="Dinh H."/>
            <person name="Dugan-Rocha S."/>
            <person name="Fowler G."/>
            <person name="Garner T.T."/>
            <person name="Garnes J."/>
            <person name="Gnirke A."/>
            <person name="Hawes A."/>
            <person name="Hernandez J."/>
            <person name="Hines S."/>
            <person name="Holder M."/>
            <person name="Hume J."/>
            <person name="Jhangiani S.N."/>
            <person name="Joshi V."/>
            <person name="Khan Z.M."/>
            <person name="Jackson L."/>
            <person name="Kovar C."/>
            <person name="Kowis A."/>
            <person name="Lee S."/>
            <person name="Lewis L.R."/>
            <person name="Margolis J."/>
            <person name="Morgan M."/>
            <person name="Nazareth L.V."/>
            <person name="Nguyen N."/>
            <person name="Okwuonu G."/>
            <person name="Parker D."/>
            <person name="Richards S."/>
            <person name="Ruiz S.J."/>
            <person name="Santibanez J."/>
            <person name="Savard J."/>
            <person name="Scherer S.E."/>
            <person name="Schneider B."/>
            <person name="Sodergren E."/>
            <person name="Tautz D."/>
            <person name="Vattahil S."/>
            <person name="Villasana D."/>
            <person name="White C.S."/>
            <person name="Wright R."/>
            <person name="Park Y."/>
            <person name="Beeman R.W."/>
            <person name="Lord J."/>
            <person name="Oppert B."/>
            <person name="Lorenzen M."/>
            <person name="Brown S."/>
            <person name="Wang L."/>
            <person name="Savard J."/>
            <person name="Tautz D."/>
            <person name="Richards S."/>
            <person name="Weinstock G."/>
            <person name="Gibbs R.A."/>
            <person name="Liu Y."/>
            <person name="Worley K."/>
            <person name="Weinstock G."/>
            <person name="Elsik C.G."/>
            <person name="Reese J.T."/>
            <person name="Elhaik E."/>
            <person name="Landan G."/>
            <person name="Graur D."/>
            <person name="Arensburger P."/>
            <person name="Atkinson P."/>
            <person name="Beeman R.W."/>
            <person name="Beidler J."/>
            <person name="Brown S.J."/>
            <person name="Demuth J.P."/>
            <person name="Drury D.W."/>
            <person name="Du Y.Z."/>
            <person name="Fujiwara H."/>
            <person name="Lorenzen M."/>
            <person name="Maselli V."/>
            <person name="Osanai M."/>
            <person name="Park Y."/>
            <person name="Robertson H.M."/>
            <person name="Tu Z."/>
            <person name="Wang J.J."/>
            <person name="Wang S."/>
            <person name="Richards S."/>
            <person name="Song H."/>
            <person name="Zhang L."/>
            <person name="Sodergren E."/>
            <person name="Werner D."/>
            <person name="Stanke M."/>
            <person name="Morgenstern B."/>
            <person name="Solovyev V."/>
            <person name="Kosarev P."/>
            <person name="Brown G."/>
            <person name="Chen H.C."/>
            <person name="Ermolaeva O."/>
            <person name="Hlavina W."/>
            <person name="Kapustin Y."/>
            <person name="Kiryutin B."/>
            <person name="Kitts P."/>
            <person name="Maglott D."/>
            <person name="Pruitt K."/>
            <person name="Sapojnikov V."/>
            <person name="Souvorov A."/>
            <person name="Mackey A.J."/>
            <person name="Waterhouse R.M."/>
            <person name="Wyder S."/>
            <person name="Zdobnov E.M."/>
            <person name="Zdobnov E.M."/>
            <person name="Wyder S."/>
            <person name="Kriventseva E.V."/>
            <person name="Kadowaki T."/>
            <person name="Bork P."/>
            <person name="Aranda M."/>
            <person name="Bao R."/>
            <person name="Beermann A."/>
            <person name="Berns N."/>
            <person name="Bolognesi R."/>
            <person name="Bonneton F."/>
            <person name="Bopp D."/>
            <person name="Brown S.J."/>
            <person name="Bucher G."/>
            <person name="Butts T."/>
            <person name="Chaumot A."/>
            <person name="Denell R.E."/>
            <person name="Ferrier D.E."/>
            <person name="Friedrich M."/>
            <person name="Gordon C.M."/>
            <person name="Jindra M."/>
            <person name="Klingler M."/>
            <person name="Lan Q."/>
            <person name="Lattorff H.M."/>
            <person name="Laudet V."/>
            <person name="von Levetsow C."/>
            <person name="Liu Z."/>
            <person name="Lutz R."/>
            <person name="Lynch J.A."/>
            <person name="da Fonseca R.N."/>
            <person name="Posnien N."/>
            <person name="Reuter R."/>
            <person name="Roth S."/>
            <person name="Savard J."/>
            <person name="Schinko J.B."/>
            <person name="Schmitt C."/>
            <person name="Schoppmeier M."/>
            <person name="Schroder R."/>
            <person name="Shippy T.D."/>
            <person name="Simonnet F."/>
            <person name="Marques-Souza H."/>
            <person name="Tautz D."/>
            <person name="Tomoyasu Y."/>
            <person name="Trauner J."/>
            <person name="Van der Zee M."/>
            <person name="Vervoort M."/>
            <person name="Wittkopp N."/>
            <person name="Wimmer E.A."/>
            <person name="Yang X."/>
            <person name="Jones A.K."/>
            <person name="Sattelle D.B."/>
            <person name="Ebert P.R."/>
            <person name="Nelson D."/>
            <person name="Scott J.G."/>
            <person name="Beeman R.W."/>
            <person name="Muthukrishnan S."/>
            <person name="Kramer K.J."/>
            <person name="Arakane Y."/>
            <person name="Beeman R.W."/>
            <person name="Zhu Q."/>
            <person name="Hogenkamp D."/>
            <person name="Dixit R."/>
            <person name="Oppert B."/>
            <person name="Jiang H."/>
            <person name="Zou Z."/>
            <person name="Marshall J."/>
            <person name="Elpidina E."/>
            <person name="Vinokurov K."/>
            <person name="Oppert C."/>
            <person name="Zou Z."/>
            <person name="Evans J."/>
            <person name="Lu Z."/>
            <person name="Zhao P."/>
            <person name="Sumathipala N."/>
            <person name="Altincicek B."/>
            <person name="Vilcinskas A."/>
            <person name="Williams M."/>
            <person name="Hultmark D."/>
            <person name="Hetru C."/>
            <person name="Jiang H."/>
            <person name="Grimmelikhuijzen C.J."/>
            <person name="Hauser F."/>
            <person name="Cazzamali G."/>
            <person name="Williamson M."/>
            <person name="Park Y."/>
            <person name="Li B."/>
            <person name="Tanaka Y."/>
            <person name="Predel R."/>
            <person name="Neupert S."/>
            <person name="Schachtner J."/>
            <person name="Verleyen P."/>
            <person name="Raible F."/>
            <person name="Bork P."/>
            <person name="Friedrich M."/>
            <person name="Walden K.K."/>
            <person name="Robertson H.M."/>
            <person name="Angeli S."/>
            <person name="Foret S."/>
            <person name="Bucher G."/>
            <person name="Schuetz S."/>
            <person name="Maleszka R."/>
            <person name="Wimmer E.A."/>
            <person name="Beeman R.W."/>
            <person name="Lorenzen M."/>
            <person name="Tomoyasu Y."/>
            <person name="Miller S.C."/>
            <person name="Grossmann D."/>
            <person name="Bucher G."/>
        </authorList>
    </citation>
    <scope>NUCLEOTIDE SEQUENCE [LARGE SCALE GENOMIC DNA]</scope>
    <source>
        <strain evidence="4 5">Georgia GA2</strain>
    </source>
</reference>
<accession>A0A139WJJ0</accession>
<feature type="transmembrane region" description="Helical" evidence="1">
    <location>
        <begin position="584"/>
        <end position="606"/>
    </location>
</feature>
<feature type="transmembrane region" description="Helical" evidence="1">
    <location>
        <begin position="626"/>
        <end position="644"/>
    </location>
</feature>
<dbReference type="Pfam" id="PF01757">
    <property type="entry name" value="Acyl_transf_3"/>
    <property type="match status" value="2"/>
</dbReference>
<feature type="transmembrane region" description="Helical" evidence="1">
    <location>
        <begin position="1259"/>
        <end position="1283"/>
    </location>
</feature>
<feature type="transmembrane region" description="Helical" evidence="1">
    <location>
        <begin position="665"/>
        <end position="684"/>
    </location>
</feature>
<feature type="signal peptide" evidence="2">
    <location>
        <begin position="1"/>
        <end position="17"/>
    </location>
</feature>
<dbReference type="PANTHER" id="PTHR11161:SF0">
    <property type="entry name" value="O-ACYLTRANSFERASE LIKE PROTEIN"/>
    <property type="match status" value="1"/>
</dbReference>
<feature type="transmembrane region" description="Helical" evidence="1">
    <location>
        <begin position="187"/>
        <end position="207"/>
    </location>
</feature>
<feature type="transmembrane region" description="Helical" evidence="1">
    <location>
        <begin position="375"/>
        <end position="393"/>
    </location>
</feature>
<feature type="transmembrane region" description="Helical" evidence="1">
    <location>
        <begin position="982"/>
        <end position="1002"/>
    </location>
</feature>
<dbReference type="Pfam" id="PF20146">
    <property type="entry name" value="NRF"/>
    <property type="match status" value="2"/>
</dbReference>
<dbReference type="Proteomes" id="UP000007266">
    <property type="component" value="Linkage group 4"/>
</dbReference>
<dbReference type="PANTHER" id="PTHR11161">
    <property type="entry name" value="O-ACYLTRANSFERASE"/>
    <property type="match status" value="1"/>
</dbReference>
<reference evidence="4 5" key="2">
    <citation type="journal article" date="2010" name="Nucleic Acids Res.">
        <title>BeetleBase in 2010: revisions to provide comprehensive genomic information for Tribolium castaneum.</title>
        <authorList>
            <person name="Kim H.S."/>
            <person name="Murphy T."/>
            <person name="Xia J."/>
            <person name="Caragea D."/>
            <person name="Park Y."/>
            <person name="Beeman R.W."/>
            <person name="Lorenzen M.D."/>
            <person name="Butcher S."/>
            <person name="Manak J.R."/>
            <person name="Brown S.J."/>
        </authorList>
    </citation>
    <scope>GENOME REANNOTATION</scope>
    <source>
        <strain evidence="4 5">Georgia GA2</strain>
    </source>
</reference>
<evidence type="ECO:0000259" key="3">
    <source>
        <dbReference type="SMART" id="SM00703"/>
    </source>
</evidence>
<feature type="transmembrane region" description="Helical" evidence="1">
    <location>
        <begin position="1220"/>
        <end position="1239"/>
    </location>
</feature>